<sequence>MTFAALQSLADRAALFTALRQDALVTATEELGDHRWDADMTAGTITFTANADPSRQIVTHAHLIATIAPGPRSLLWAWAHPQGAADGLASRLRAHGLEQGIAELFDPELPFPADASGDESWIAASAHTVGGAATEITGRAPYYSAPIGGGTRAVFLLDAPLPDLTVAAAVIALPRILSGLALPDARTAVWDLARLAGWNLTWADENYTGATVVDASGSARFRFDEQARIVGFDGSLGAKA</sequence>
<dbReference type="Proteomes" id="UP000033900">
    <property type="component" value="Unassembled WGS sequence"/>
</dbReference>
<proteinExistence type="predicted"/>
<dbReference type="InterPro" id="IPR049249">
    <property type="entry name" value="DUF6882"/>
</dbReference>
<dbReference type="OrthoDB" id="7859927at2"/>
<name>A0A0M2HLM9_9MICO</name>
<dbReference type="PATRIC" id="fig|273678.4.peg.2464"/>
<dbReference type="Pfam" id="PF21813">
    <property type="entry name" value="DUF6882"/>
    <property type="match status" value="1"/>
</dbReference>
<dbReference type="STRING" id="273678.RS84_02460"/>
<dbReference type="RefSeq" id="WP_045258014.1">
    <property type="nucleotide sequence ID" value="NZ_JYJB01000009.1"/>
</dbReference>
<evidence type="ECO:0000313" key="2">
    <source>
        <dbReference type="Proteomes" id="UP000033900"/>
    </source>
</evidence>
<dbReference type="EMBL" id="JYJB01000009">
    <property type="protein sequence ID" value="KJL47662.1"/>
    <property type="molecule type" value="Genomic_DNA"/>
</dbReference>
<accession>A0A0M2HLM9</accession>
<dbReference type="AlphaFoldDB" id="A0A0M2HLM9"/>
<reference evidence="1 2" key="1">
    <citation type="submission" date="2015-02" db="EMBL/GenBank/DDBJ databases">
        <title>Draft genome sequences of ten Microbacterium spp. with emphasis on heavy metal contaminated environments.</title>
        <authorList>
            <person name="Corretto E."/>
        </authorList>
    </citation>
    <scope>NUCLEOTIDE SEQUENCE [LARGE SCALE GENOMIC DNA]</scope>
    <source>
        <strain evidence="1 2">SA35</strain>
    </source>
</reference>
<keyword evidence="2" id="KW-1185">Reference proteome</keyword>
<gene>
    <name evidence="1" type="ORF">RS84_02460</name>
</gene>
<organism evidence="1 2">
    <name type="scientific">Microbacterium hydrocarbonoxydans</name>
    <dbReference type="NCBI Taxonomy" id="273678"/>
    <lineage>
        <taxon>Bacteria</taxon>
        <taxon>Bacillati</taxon>
        <taxon>Actinomycetota</taxon>
        <taxon>Actinomycetes</taxon>
        <taxon>Micrococcales</taxon>
        <taxon>Microbacteriaceae</taxon>
        <taxon>Microbacterium</taxon>
    </lineage>
</organism>
<protein>
    <submittedName>
        <fullName evidence="1">Uncharacterized protein</fullName>
    </submittedName>
</protein>
<evidence type="ECO:0000313" key="1">
    <source>
        <dbReference type="EMBL" id="KJL47662.1"/>
    </source>
</evidence>
<comment type="caution">
    <text evidence="1">The sequence shown here is derived from an EMBL/GenBank/DDBJ whole genome shotgun (WGS) entry which is preliminary data.</text>
</comment>